<evidence type="ECO:0000256" key="6">
    <source>
        <dbReference type="ARBA" id="ARBA00039011"/>
    </source>
</evidence>
<dbReference type="InterPro" id="IPR036388">
    <property type="entry name" value="WH-like_DNA-bd_sf"/>
</dbReference>
<feature type="domain" description="O-methyltransferase C-terminal" evidence="9">
    <location>
        <begin position="140"/>
        <end position="345"/>
    </location>
</feature>
<comment type="function">
    <text evidence="7">Catalyzes the conversion of caffeic acid to ferulic acid and of 5-hydroxyferulic acid to sinapic acid. The resulting products may subsequently be converted to the corresponding alcohols that are incorporated into lignins.</text>
</comment>
<protein>
    <recommendedName>
        <fullName evidence="6">caffeate O-methyltransferase</fullName>
        <ecNumber evidence="6">2.1.1.68</ecNumber>
    </recommendedName>
</protein>
<keyword evidence="12" id="KW-1185">Reference proteome</keyword>
<evidence type="ECO:0000256" key="2">
    <source>
        <dbReference type="ARBA" id="ARBA00022603"/>
    </source>
</evidence>
<evidence type="ECO:0000313" key="12">
    <source>
        <dbReference type="Proteomes" id="UP000796880"/>
    </source>
</evidence>
<comment type="caution">
    <text evidence="11">The sequence shown here is derived from an EMBL/GenBank/DDBJ whole genome shotgun (WGS) entry which is preliminary data.</text>
</comment>
<evidence type="ECO:0000259" key="9">
    <source>
        <dbReference type="Pfam" id="PF00891"/>
    </source>
</evidence>
<evidence type="ECO:0000256" key="7">
    <source>
        <dbReference type="ARBA" id="ARBA00045231"/>
    </source>
</evidence>
<keyword evidence="3" id="KW-0808">Transferase</keyword>
<dbReference type="Proteomes" id="UP000796880">
    <property type="component" value="Unassembled WGS sequence"/>
</dbReference>
<dbReference type="InterPro" id="IPR036390">
    <property type="entry name" value="WH_DNA-bd_sf"/>
</dbReference>
<evidence type="ECO:0000256" key="8">
    <source>
        <dbReference type="PIRSR" id="PIRSR005739-1"/>
    </source>
</evidence>
<dbReference type="OrthoDB" id="1606438at2759"/>
<reference evidence="11" key="1">
    <citation type="submission" date="2020-03" db="EMBL/GenBank/DDBJ databases">
        <title>A high-quality chromosome-level genome assembly of a woody plant with both climbing and erect habits, Rhamnella rubrinervis.</title>
        <authorList>
            <person name="Lu Z."/>
            <person name="Yang Y."/>
            <person name="Zhu X."/>
            <person name="Sun Y."/>
        </authorList>
    </citation>
    <scope>NUCLEOTIDE SEQUENCE</scope>
    <source>
        <strain evidence="11">BYM</strain>
        <tissue evidence="11">Leaf</tissue>
    </source>
</reference>
<dbReference type="GO" id="GO:0047763">
    <property type="term" value="F:caffeate O-methyltransferase activity"/>
    <property type="evidence" value="ECO:0007669"/>
    <property type="project" value="UniProtKB-EC"/>
</dbReference>
<keyword evidence="2" id="KW-0489">Methyltransferase</keyword>
<keyword evidence="4" id="KW-0949">S-adenosyl-L-methionine</keyword>
<evidence type="ECO:0000256" key="4">
    <source>
        <dbReference type="ARBA" id="ARBA00022691"/>
    </source>
</evidence>
<dbReference type="GO" id="GO:0046983">
    <property type="term" value="F:protein dimerization activity"/>
    <property type="evidence" value="ECO:0007669"/>
    <property type="project" value="InterPro"/>
</dbReference>
<evidence type="ECO:0000256" key="5">
    <source>
        <dbReference type="ARBA" id="ARBA00022733"/>
    </source>
</evidence>
<dbReference type="EC" id="2.1.1.68" evidence="6"/>
<dbReference type="InterPro" id="IPR029063">
    <property type="entry name" value="SAM-dependent_MTases_sf"/>
</dbReference>
<evidence type="ECO:0000256" key="3">
    <source>
        <dbReference type="ARBA" id="ARBA00022679"/>
    </source>
</evidence>
<dbReference type="GO" id="GO:0032259">
    <property type="term" value="P:methylation"/>
    <property type="evidence" value="ECO:0007669"/>
    <property type="project" value="UniProtKB-KW"/>
</dbReference>
<dbReference type="FunFam" id="3.40.50.150:FF:000061">
    <property type="entry name" value="Caffeic acid O-methyltransferase"/>
    <property type="match status" value="1"/>
</dbReference>
<comment type="pathway">
    <text evidence="1">Aromatic compound metabolism; phenylpropanoid biosynthesis.</text>
</comment>
<dbReference type="InterPro" id="IPR016461">
    <property type="entry name" value="COMT-like"/>
</dbReference>
<evidence type="ECO:0000256" key="1">
    <source>
        <dbReference type="ARBA" id="ARBA00004928"/>
    </source>
</evidence>
<dbReference type="FunFam" id="1.10.10.10:FF:000357">
    <property type="entry name" value="Caffeic acid 3-O-methyltransferase"/>
    <property type="match status" value="1"/>
</dbReference>
<name>A0A8K0GPP8_9ROSA</name>
<dbReference type="SUPFAM" id="SSF53335">
    <property type="entry name" value="S-adenosyl-L-methionine-dependent methyltransferases"/>
    <property type="match status" value="1"/>
</dbReference>
<evidence type="ECO:0000259" key="10">
    <source>
        <dbReference type="Pfam" id="PF08100"/>
    </source>
</evidence>
<evidence type="ECO:0000313" key="11">
    <source>
        <dbReference type="EMBL" id="KAF3432731.1"/>
    </source>
</evidence>
<dbReference type="SUPFAM" id="SSF46785">
    <property type="entry name" value="Winged helix' DNA-binding domain"/>
    <property type="match status" value="1"/>
</dbReference>
<sequence length="365" mass="39976">MSSTGETHMTPTQVSDEEANYFALQLTNASVVPMVLKCVLELDLLEVIAKAGPGAFVSPSDIASQLPTKNPDAPVMLDRMLRLLASYSILTCSLRTNPDGKVERLYGLGPVCKFFIKNEDGASLAPFCLLNQDKVFMESWYHLKDTVLEGGIPFNKAYGMNAFHYQGTDPRFNKVFNKAMSDPSTIVTKKLLENYKGFEGLTSLVAVGGGTGVVINTIVSKYPTIKGINFDLPHVIEDAPSYPGVEHIGGDMFVGVPKADAIFIKWVCHDWSDEHCLKLLKNCYDALPENGKVIAAECILPEASDTSVAAKALFHVDVVMLANYSGGKERTEKEFQALAKGAGFQCFKAFNNAFNTYVMEFLKKP</sequence>
<dbReference type="InterPro" id="IPR001077">
    <property type="entry name" value="COMT_C"/>
</dbReference>
<accession>A0A8K0GPP8</accession>
<dbReference type="Pfam" id="PF00891">
    <property type="entry name" value="Methyltransf_2"/>
    <property type="match status" value="1"/>
</dbReference>
<dbReference type="PIRSF" id="PIRSF005739">
    <property type="entry name" value="O-mtase"/>
    <property type="match status" value="1"/>
</dbReference>
<dbReference type="GO" id="GO:0009809">
    <property type="term" value="P:lignin biosynthetic process"/>
    <property type="evidence" value="ECO:0007669"/>
    <property type="project" value="UniProtKB-KW"/>
</dbReference>
<keyword evidence="5" id="KW-0438">Lignin biosynthesis</keyword>
<gene>
    <name evidence="11" type="ORF">FNV43_RR23833</name>
</gene>
<dbReference type="PANTHER" id="PTHR11746">
    <property type="entry name" value="O-METHYLTRANSFERASE"/>
    <property type="match status" value="1"/>
</dbReference>
<feature type="domain" description="O-methyltransferase dimerisation" evidence="10">
    <location>
        <begin position="24"/>
        <end position="117"/>
    </location>
</feature>
<dbReference type="EMBL" id="VOIH02000011">
    <property type="protein sequence ID" value="KAF3432731.1"/>
    <property type="molecule type" value="Genomic_DNA"/>
</dbReference>
<dbReference type="Gene3D" id="3.40.50.150">
    <property type="entry name" value="Vaccinia Virus protein VP39"/>
    <property type="match status" value="1"/>
</dbReference>
<dbReference type="Gene3D" id="1.10.10.10">
    <property type="entry name" value="Winged helix-like DNA-binding domain superfamily/Winged helix DNA-binding domain"/>
    <property type="match status" value="1"/>
</dbReference>
<organism evidence="11 12">
    <name type="scientific">Rhamnella rubrinervis</name>
    <dbReference type="NCBI Taxonomy" id="2594499"/>
    <lineage>
        <taxon>Eukaryota</taxon>
        <taxon>Viridiplantae</taxon>
        <taxon>Streptophyta</taxon>
        <taxon>Embryophyta</taxon>
        <taxon>Tracheophyta</taxon>
        <taxon>Spermatophyta</taxon>
        <taxon>Magnoliopsida</taxon>
        <taxon>eudicotyledons</taxon>
        <taxon>Gunneridae</taxon>
        <taxon>Pentapetalae</taxon>
        <taxon>rosids</taxon>
        <taxon>fabids</taxon>
        <taxon>Rosales</taxon>
        <taxon>Rhamnaceae</taxon>
        <taxon>rhamnoid group</taxon>
        <taxon>Rhamneae</taxon>
        <taxon>Rhamnella</taxon>
    </lineage>
</organism>
<feature type="active site" description="Proton acceptor" evidence="8">
    <location>
        <position position="269"/>
    </location>
</feature>
<dbReference type="AlphaFoldDB" id="A0A8K0GPP8"/>
<proteinExistence type="predicted"/>
<dbReference type="Pfam" id="PF08100">
    <property type="entry name" value="Dimerisation"/>
    <property type="match status" value="1"/>
</dbReference>
<dbReference type="InterPro" id="IPR012967">
    <property type="entry name" value="COMT_dimerisation"/>
</dbReference>
<dbReference type="PROSITE" id="PS51683">
    <property type="entry name" value="SAM_OMT_II"/>
    <property type="match status" value="1"/>
</dbReference>